<evidence type="ECO:0000313" key="2">
    <source>
        <dbReference type="Proteomes" id="UP000429484"/>
    </source>
</evidence>
<proteinExistence type="predicted"/>
<organism evidence="1 2">
    <name type="scientific">Rhizobium meliloti</name>
    <name type="common">Ensifer meliloti</name>
    <name type="synonym">Sinorhizobium meliloti</name>
    <dbReference type="NCBI Taxonomy" id="382"/>
    <lineage>
        <taxon>Bacteria</taxon>
        <taxon>Pseudomonadati</taxon>
        <taxon>Pseudomonadota</taxon>
        <taxon>Alphaproteobacteria</taxon>
        <taxon>Hyphomicrobiales</taxon>
        <taxon>Rhizobiaceae</taxon>
        <taxon>Sinorhizobium/Ensifer group</taxon>
        <taxon>Sinorhizobium</taxon>
    </lineage>
</organism>
<dbReference type="AlphaFoldDB" id="A0AAW9TLH7"/>
<comment type="caution">
    <text evidence="1">The sequence shown here is derived from an EMBL/GenBank/DDBJ whole genome shotgun (WGS) entry which is preliminary data.</text>
</comment>
<reference evidence="1 2" key="1">
    <citation type="journal article" date="2013" name="Genome Biol.">
        <title>Comparative genomics of the core and accessory genomes of 48 Sinorhizobium strains comprising five genospecies.</title>
        <authorList>
            <person name="Sugawara M."/>
            <person name="Epstein B."/>
            <person name="Badgley B.D."/>
            <person name="Unno T."/>
            <person name="Xu L."/>
            <person name="Reese J."/>
            <person name="Gyaneshwar P."/>
            <person name="Denny R."/>
            <person name="Mudge J."/>
            <person name="Bharti A.K."/>
            <person name="Farmer A.D."/>
            <person name="May G.D."/>
            <person name="Woodward J.E."/>
            <person name="Medigue C."/>
            <person name="Vallenet D."/>
            <person name="Lajus A."/>
            <person name="Rouy Z."/>
            <person name="Martinez-Vaz B."/>
            <person name="Tiffin P."/>
            <person name="Young N.D."/>
            <person name="Sadowsky M.J."/>
        </authorList>
    </citation>
    <scope>NUCLEOTIDE SEQUENCE [LARGE SCALE GENOMIC DNA]</scope>
    <source>
        <strain evidence="1 2">N6B1</strain>
    </source>
</reference>
<name>A0AAW9TLH7_RHIML</name>
<evidence type="ECO:0000313" key="1">
    <source>
        <dbReference type="EMBL" id="MQW32754.1"/>
    </source>
</evidence>
<gene>
    <name evidence="1" type="ORF">GHK53_08020</name>
</gene>
<protein>
    <submittedName>
        <fullName evidence="1">Uncharacterized protein</fullName>
    </submittedName>
</protein>
<accession>A0AAW9TLH7</accession>
<dbReference type="RefSeq" id="WP_017271902.1">
    <property type="nucleotide sequence ID" value="NZ_CP136288.1"/>
</dbReference>
<dbReference type="EMBL" id="WISR01000082">
    <property type="protein sequence ID" value="MQW32754.1"/>
    <property type="molecule type" value="Genomic_DNA"/>
</dbReference>
<sequence length="77" mass="8854">MGTMVTRYRIEDEVGRVLTNEYFFSYEVDDALQFRCEDEALEEAGAFPGTTVERFERYSTFPDFFASGRGSTERNAA</sequence>
<dbReference type="Proteomes" id="UP000429484">
    <property type="component" value="Unassembled WGS sequence"/>
</dbReference>